<protein>
    <submittedName>
        <fullName evidence="1">Uncharacterized protein</fullName>
    </submittedName>
</protein>
<proteinExistence type="predicted"/>
<feature type="non-terminal residue" evidence="1">
    <location>
        <position position="1"/>
    </location>
</feature>
<name>A0ABN9X576_9DINO</name>
<sequence>DVRELFRGGHVDPGGAVLAVTLAHLREPERQARGRGPGVDQWERLRLLVAAEACRRGLCAAPVPWRVQQRAVATEFWLLGRPGDAWLADMLEAQCAEWA</sequence>
<accession>A0ABN9X576</accession>
<dbReference type="Proteomes" id="UP001189429">
    <property type="component" value="Unassembled WGS sequence"/>
</dbReference>
<dbReference type="EMBL" id="CAUYUJ010019671">
    <property type="protein sequence ID" value="CAK0892845.1"/>
    <property type="molecule type" value="Genomic_DNA"/>
</dbReference>
<evidence type="ECO:0000313" key="1">
    <source>
        <dbReference type="EMBL" id="CAK0892845.1"/>
    </source>
</evidence>
<reference evidence="1" key="1">
    <citation type="submission" date="2023-10" db="EMBL/GenBank/DDBJ databases">
        <authorList>
            <person name="Chen Y."/>
            <person name="Shah S."/>
            <person name="Dougan E. K."/>
            <person name="Thang M."/>
            <person name="Chan C."/>
        </authorList>
    </citation>
    <scope>NUCLEOTIDE SEQUENCE [LARGE SCALE GENOMIC DNA]</scope>
</reference>
<evidence type="ECO:0000313" key="2">
    <source>
        <dbReference type="Proteomes" id="UP001189429"/>
    </source>
</evidence>
<comment type="caution">
    <text evidence="1">The sequence shown here is derived from an EMBL/GenBank/DDBJ whole genome shotgun (WGS) entry which is preliminary data.</text>
</comment>
<keyword evidence="2" id="KW-1185">Reference proteome</keyword>
<gene>
    <name evidence="1" type="ORF">PCOR1329_LOCUS72392</name>
</gene>
<organism evidence="1 2">
    <name type="scientific">Prorocentrum cordatum</name>
    <dbReference type="NCBI Taxonomy" id="2364126"/>
    <lineage>
        <taxon>Eukaryota</taxon>
        <taxon>Sar</taxon>
        <taxon>Alveolata</taxon>
        <taxon>Dinophyceae</taxon>
        <taxon>Prorocentrales</taxon>
        <taxon>Prorocentraceae</taxon>
        <taxon>Prorocentrum</taxon>
    </lineage>
</organism>